<protein>
    <submittedName>
        <fullName evidence="2">Short-chain dehydrogenase</fullName>
    </submittedName>
</protein>
<name>A0A1N7PXL7_9RHOB</name>
<keyword evidence="3" id="KW-1185">Reference proteome</keyword>
<dbReference type="Pfam" id="PF00106">
    <property type="entry name" value="adh_short"/>
    <property type="match status" value="1"/>
</dbReference>
<organism evidence="2 3">
    <name type="scientific">Roseivivax lentus</name>
    <dbReference type="NCBI Taxonomy" id="633194"/>
    <lineage>
        <taxon>Bacteria</taxon>
        <taxon>Pseudomonadati</taxon>
        <taxon>Pseudomonadota</taxon>
        <taxon>Alphaproteobacteria</taxon>
        <taxon>Rhodobacterales</taxon>
        <taxon>Roseobacteraceae</taxon>
        <taxon>Roseivivax</taxon>
    </lineage>
</organism>
<dbReference type="SUPFAM" id="SSF51735">
    <property type="entry name" value="NAD(P)-binding Rossmann-fold domains"/>
    <property type="match status" value="2"/>
</dbReference>
<dbReference type="InterPro" id="IPR036291">
    <property type="entry name" value="NAD(P)-bd_dom_sf"/>
</dbReference>
<dbReference type="PRINTS" id="PR00080">
    <property type="entry name" value="SDRFAMILY"/>
</dbReference>
<reference evidence="3" key="1">
    <citation type="submission" date="2017-01" db="EMBL/GenBank/DDBJ databases">
        <authorList>
            <person name="Varghese N."/>
            <person name="Submissions S."/>
        </authorList>
    </citation>
    <scope>NUCLEOTIDE SEQUENCE [LARGE SCALE GENOMIC DNA]</scope>
    <source>
        <strain evidence="3">DSM 29430</strain>
    </source>
</reference>
<evidence type="ECO:0000313" key="3">
    <source>
        <dbReference type="Proteomes" id="UP000186684"/>
    </source>
</evidence>
<dbReference type="PANTHER" id="PTHR43157:SF31">
    <property type="entry name" value="PHOSPHATIDYLINOSITOL-GLYCAN BIOSYNTHESIS CLASS F PROTEIN"/>
    <property type="match status" value="1"/>
</dbReference>
<dbReference type="EMBL" id="FTOQ01000022">
    <property type="protein sequence ID" value="SIT15358.1"/>
    <property type="molecule type" value="Genomic_DNA"/>
</dbReference>
<sequence>MKGIITNAGCGIGARLADALAQMRWEVEALDTGVAEVGDAAALKARLRDADVLFVLELHADLPRAAREDRIRQRLAAAEAAGVSRAVLLSSAEVYADAAGSRGPVRETAPLYRDEDGVPEAARIALGAEQAFQAGATTATERVILRVPDLYDRTDPAALAPLRAIMFEGTAAAAPLPLQRLHPDDLSSALIAAARVPAAGGHVFNIADPMGIGPDVLAYELQRLGRLLSEEDPTDDRVRPEYPLEQPVLATDKASRLLDFRPRRSAWIGLAECAQEIVFGLRADGLVPDNTPKVPAVIAALESRSRPLAGKVCVVTGATSGIGRELAVILSRCGAHVVAVGRNATAGAELLSELEERPSCMPGEFIAADLSAMSEVRKLADTILARHARVDALINNAGAVFAARKTTADGYEATFVVNYLAPFLLTKLLVDAIPAEGHIVNLSSEIHRRSGLDFSDLFSSRNYQPLEAYARAKFANMMFSNALADRLGPEGPRVATISPGMVRTEILNREGAKDRPELAAMNRARNRMISPEKAGTYVASMLIDPKLSGLTGIYVDQDSLSDIAPATANREAGAYLWSVSEALVEMA</sequence>
<dbReference type="Gene3D" id="3.40.50.720">
    <property type="entry name" value="NAD(P)-binding Rossmann-like Domain"/>
    <property type="match status" value="2"/>
</dbReference>
<dbReference type="AlphaFoldDB" id="A0A1N7PXL7"/>
<accession>A0A1N7PXL7</accession>
<dbReference type="STRING" id="633194.SAMN05421759_12213"/>
<dbReference type="PANTHER" id="PTHR43157">
    <property type="entry name" value="PHOSPHATIDYLINOSITOL-GLYCAN BIOSYNTHESIS CLASS F PROTEIN-RELATED"/>
    <property type="match status" value="1"/>
</dbReference>
<dbReference type="Proteomes" id="UP000186684">
    <property type="component" value="Unassembled WGS sequence"/>
</dbReference>
<dbReference type="InterPro" id="IPR002347">
    <property type="entry name" value="SDR_fam"/>
</dbReference>
<evidence type="ECO:0000256" key="1">
    <source>
        <dbReference type="ARBA" id="ARBA00023002"/>
    </source>
</evidence>
<proteinExistence type="predicted"/>
<keyword evidence="1" id="KW-0560">Oxidoreductase</keyword>
<gene>
    <name evidence="2" type="ORF">SAMN05421759_12213</name>
</gene>
<dbReference type="GO" id="GO:0016491">
    <property type="term" value="F:oxidoreductase activity"/>
    <property type="evidence" value="ECO:0007669"/>
    <property type="project" value="UniProtKB-KW"/>
</dbReference>
<evidence type="ECO:0000313" key="2">
    <source>
        <dbReference type="EMBL" id="SIT15358.1"/>
    </source>
</evidence>
<dbReference type="PRINTS" id="PR00081">
    <property type="entry name" value="GDHRDH"/>
</dbReference>